<dbReference type="AlphaFoldDB" id="A0A4R3XTH1"/>
<dbReference type="EMBL" id="SMCO01000032">
    <property type="protein sequence ID" value="TCV79968.1"/>
    <property type="molecule type" value="Genomic_DNA"/>
</dbReference>
<accession>A0A4R3XTH1</accession>
<gene>
    <name evidence="1" type="ORF">EDC63_13213</name>
</gene>
<organism evidence="1 2">
    <name type="scientific">Sulfurirhabdus autotrophica</name>
    <dbReference type="NCBI Taxonomy" id="1706046"/>
    <lineage>
        <taxon>Bacteria</taxon>
        <taxon>Pseudomonadati</taxon>
        <taxon>Pseudomonadota</taxon>
        <taxon>Betaproteobacteria</taxon>
        <taxon>Nitrosomonadales</taxon>
        <taxon>Sulfuricellaceae</taxon>
        <taxon>Sulfurirhabdus</taxon>
    </lineage>
</organism>
<keyword evidence="2" id="KW-1185">Reference proteome</keyword>
<proteinExistence type="predicted"/>
<protein>
    <submittedName>
        <fullName evidence="1">Uncharacterized protein</fullName>
    </submittedName>
</protein>
<dbReference type="RefSeq" id="WP_223248253.1">
    <property type="nucleotide sequence ID" value="NZ_BHVT01000026.1"/>
</dbReference>
<evidence type="ECO:0000313" key="1">
    <source>
        <dbReference type="EMBL" id="TCV79968.1"/>
    </source>
</evidence>
<sequence length="132" mass="14775">MLFNVWDRIEENEFAQVISVALESLFPENPPQFMSRTPHGYYNPATIERDIQSGGFVSQPRMHTIAERSRADSPEIPALAYCQGTPLRNEIEARDKSRLSEATDHAANAIALRFGPGPVDGKIQAHIITVER</sequence>
<dbReference type="Proteomes" id="UP000295367">
    <property type="component" value="Unassembled WGS sequence"/>
</dbReference>
<evidence type="ECO:0000313" key="2">
    <source>
        <dbReference type="Proteomes" id="UP000295367"/>
    </source>
</evidence>
<comment type="caution">
    <text evidence="1">The sequence shown here is derived from an EMBL/GenBank/DDBJ whole genome shotgun (WGS) entry which is preliminary data.</text>
</comment>
<reference evidence="1 2" key="1">
    <citation type="submission" date="2019-03" db="EMBL/GenBank/DDBJ databases">
        <title>Genomic Encyclopedia of Type Strains, Phase IV (KMG-IV): sequencing the most valuable type-strain genomes for metagenomic binning, comparative biology and taxonomic classification.</title>
        <authorList>
            <person name="Goeker M."/>
        </authorList>
    </citation>
    <scope>NUCLEOTIDE SEQUENCE [LARGE SCALE GENOMIC DNA]</scope>
    <source>
        <strain evidence="1 2">DSM 100309</strain>
    </source>
</reference>
<name>A0A4R3XTH1_9PROT</name>